<keyword evidence="1" id="KW-0805">Transcription regulation</keyword>
<protein>
    <submittedName>
        <fullName evidence="7">DNA-binding transcriptional regulator, IclR family</fullName>
    </submittedName>
</protein>
<name>A0A1H4Z6U4_STRMJ</name>
<dbReference type="InterPro" id="IPR005471">
    <property type="entry name" value="Tscrpt_reg_IclR_N"/>
</dbReference>
<keyword evidence="2 7" id="KW-0238">DNA-binding</keyword>
<keyword evidence="8" id="KW-1185">Reference proteome</keyword>
<dbReference type="InterPro" id="IPR050707">
    <property type="entry name" value="HTH_MetabolicPath_Reg"/>
</dbReference>
<dbReference type="GO" id="GO:0045892">
    <property type="term" value="P:negative regulation of DNA-templated transcription"/>
    <property type="evidence" value="ECO:0007669"/>
    <property type="project" value="TreeGrafter"/>
</dbReference>
<evidence type="ECO:0000259" key="6">
    <source>
        <dbReference type="PROSITE" id="PS51078"/>
    </source>
</evidence>
<dbReference type="InterPro" id="IPR036388">
    <property type="entry name" value="WH-like_DNA-bd_sf"/>
</dbReference>
<feature type="domain" description="HTH iclR-type" evidence="5">
    <location>
        <begin position="22"/>
        <end position="83"/>
    </location>
</feature>
<evidence type="ECO:0000259" key="5">
    <source>
        <dbReference type="PROSITE" id="PS51077"/>
    </source>
</evidence>
<dbReference type="AlphaFoldDB" id="A0A1H4Z6U4"/>
<dbReference type="GO" id="GO:0003677">
    <property type="term" value="F:DNA binding"/>
    <property type="evidence" value="ECO:0007669"/>
    <property type="project" value="UniProtKB-KW"/>
</dbReference>
<keyword evidence="3" id="KW-0804">Transcription</keyword>
<evidence type="ECO:0000313" key="7">
    <source>
        <dbReference type="EMBL" id="SED25144.1"/>
    </source>
</evidence>
<dbReference type="Proteomes" id="UP000198609">
    <property type="component" value="Unassembled WGS sequence"/>
</dbReference>
<dbReference type="EMBL" id="FNST01000002">
    <property type="protein sequence ID" value="SED25144.1"/>
    <property type="molecule type" value="Genomic_DNA"/>
</dbReference>
<dbReference type="InterPro" id="IPR036390">
    <property type="entry name" value="WH_DNA-bd_sf"/>
</dbReference>
<dbReference type="Pfam" id="PF09339">
    <property type="entry name" value="HTH_IclR"/>
    <property type="match status" value="1"/>
</dbReference>
<proteinExistence type="predicted"/>
<reference evidence="8" key="1">
    <citation type="submission" date="2016-10" db="EMBL/GenBank/DDBJ databases">
        <authorList>
            <person name="Varghese N."/>
            <person name="Submissions S."/>
        </authorList>
    </citation>
    <scope>NUCLEOTIDE SEQUENCE [LARGE SCALE GENOMIC DNA]</scope>
    <source>
        <strain evidence="8">DSM 40318</strain>
    </source>
</reference>
<feature type="domain" description="IclR-ED" evidence="6">
    <location>
        <begin position="84"/>
        <end position="256"/>
    </location>
</feature>
<accession>A0A1H4Z6U4</accession>
<dbReference type="PANTHER" id="PTHR30136:SF24">
    <property type="entry name" value="HTH-TYPE TRANSCRIPTIONAL REPRESSOR ALLR"/>
    <property type="match status" value="1"/>
</dbReference>
<dbReference type="GO" id="GO:0003700">
    <property type="term" value="F:DNA-binding transcription factor activity"/>
    <property type="evidence" value="ECO:0007669"/>
    <property type="project" value="TreeGrafter"/>
</dbReference>
<evidence type="ECO:0000256" key="4">
    <source>
        <dbReference type="SAM" id="MobiDB-lite"/>
    </source>
</evidence>
<dbReference type="InterPro" id="IPR029016">
    <property type="entry name" value="GAF-like_dom_sf"/>
</dbReference>
<dbReference type="PANTHER" id="PTHR30136">
    <property type="entry name" value="HELIX-TURN-HELIX TRANSCRIPTIONAL REGULATOR, ICLR FAMILY"/>
    <property type="match status" value="1"/>
</dbReference>
<dbReference type="PROSITE" id="PS51077">
    <property type="entry name" value="HTH_ICLR"/>
    <property type="match status" value="1"/>
</dbReference>
<sequence length="261" mass="27472">MRSAPPPSSPSGAPAEKEPAPRSVTGRVLSVLDAFAGERRRLTLSDISRRTGMPLATTHRLVGELLSWGALERNRNGRYEIGLHLWAVAAMAPRRLELRDVAMSFLQGLHRRTGRQQVRLTVLDGLETVLVERIGTPDTDGAGEPVGGRRPAHATGDGLVLLAYAGATTQERYLAHHAPATGLRRMLAEVEEAGLAVIGRWHGPAGTVSVAAPVRDATGEVVAAVSVVAGAAAAGRRVLAPAVMATGRAISQALCHRRNGA</sequence>
<gene>
    <name evidence="7" type="ORF">SAMN04490356_7630</name>
</gene>
<organism evidence="7 8">
    <name type="scientific">Streptomyces melanosporofaciens</name>
    <dbReference type="NCBI Taxonomy" id="67327"/>
    <lineage>
        <taxon>Bacteria</taxon>
        <taxon>Bacillati</taxon>
        <taxon>Actinomycetota</taxon>
        <taxon>Actinomycetes</taxon>
        <taxon>Kitasatosporales</taxon>
        <taxon>Streptomycetaceae</taxon>
        <taxon>Streptomyces</taxon>
        <taxon>Streptomyces violaceusniger group</taxon>
    </lineage>
</organism>
<evidence type="ECO:0000256" key="3">
    <source>
        <dbReference type="ARBA" id="ARBA00023163"/>
    </source>
</evidence>
<dbReference type="PROSITE" id="PS51078">
    <property type="entry name" value="ICLR_ED"/>
    <property type="match status" value="1"/>
</dbReference>
<dbReference type="SUPFAM" id="SSF46785">
    <property type="entry name" value="Winged helix' DNA-binding domain"/>
    <property type="match status" value="1"/>
</dbReference>
<evidence type="ECO:0000313" key="8">
    <source>
        <dbReference type="Proteomes" id="UP000198609"/>
    </source>
</evidence>
<dbReference type="SMART" id="SM00346">
    <property type="entry name" value="HTH_ICLR"/>
    <property type="match status" value="1"/>
</dbReference>
<dbReference type="SUPFAM" id="SSF55781">
    <property type="entry name" value="GAF domain-like"/>
    <property type="match status" value="1"/>
</dbReference>
<dbReference type="Gene3D" id="1.10.10.10">
    <property type="entry name" value="Winged helix-like DNA-binding domain superfamily/Winged helix DNA-binding domain"/>
    <property type="match status" value="1"/>
</dbReference>
<dbReference type="Gene3D" id="3.30.450.40">
    <property type="match status" value="1"/>
</dbReference>
<feature type="region of interest" description="Disordered" evidence="4">
    <location>
        <begin position="1"/>
        <end position="23"/>
    </location>
</feature>
<evidence type="ECO:0000256" key="2">
    <source>
        <dbReference type="ARBA" id="ARBA00023125"/>
    </source>
</evidence>
<dbReference type="Pfam" id="PF01614">
    <property type="entry name" value="IclR_C"/>
    <property type="match status" value="1"/>
</dbReference>
<evidence type="ECO:0000256" key="1">
    <source>
        <dbReference type="ARBA" id="ARBA00023015"/>
    </source>
</evidence>
<dbReference type="InterPro" id="IPR014757">
    <property type="entry name" value="Tscrpt_reg_IclR_C"/>
</dbReference>